<dbReference type="Gene3D" id="3.30.750.24">
    <property type="entry name" value="STAS domain"/>
    <property type="match status" value="1"/>
</dbReference>
<sequence>MNLTEDPAPVGGIDVTAAHGRTVVRLWGEVDGALRAEASTSMAQALASPAPVVVDAQDVTFIDSSGLAFVLQLNLAAGETGQGLTLRDPHRQVLEKLDMLGMAGEFALEPEPAAERAIA</sequence>
<evidence type="ECO:0000313" key="2">
    <source>
        <dbReference type="EMBL" id="TKR22942.1"/>
    </source>
</evidence>
<proteinExistence type="predicted"/>
<organism evidence="2 3">
    <name type="scientific">Cellulomonas hominis</name>
    <dbReference type="NCBI Taxonomy" id="156981"/>
    <lineage>
        <taxon>Bacteria</taxon>
        <taxon>Bacillati</taxon>
        <taxon>Actinomycetota</taxon>
        <taxon>Actinomycetes</taxon>
        <taxon>Micrococcales</taxon>
        <taxon>Cellulomonadaceae</taxon>
        <taxon>Cellulomonas</taxon>
    </lineage>
</organism>
<comment type="caution">
    <text evidence="2">The sequence shown here is derived from an EMBL/GenBank/DDBJ whole genome shotgun (WGS) entry which is preliminary data.</text>
</comment>
<gene>
    <name evidence="2" type="ORF">FA014_13790</name>
</gene>
<dbReference type="AlphaFoldDB" id="A0A7Z8JXF6"/>
<name>A0A7Z8JXF6_9CELL</name>
<dbReference type="Pfam" id="PF13466">
    <property type="entry name" value="STAS_2"/>
    <property type="match status" value="1"/>
</dbReference>
<dbReference type="InterPro" id="IPR002645">
    <property type="entry name" value="STAS_dom"/>
</dbReference>
<dbReference type="InterPro" id="IPR058548">
    <property type="entry name" value="MlaB-like_STAS"/>
</dbReference>
<dbReference type="InterPro" id="IPR036513">
    <property type="entry name" value="STAS_dom_sf"/>
</dbReference>
<dbReference type="EMBL" id="SZYE01000124">
    <property type="protein sequence ID" value="TKR22942.1"/>
    <property type="molecule type" value="Genomic_DNA"/>
</dbReference>
<reference evidence="2 3" key="1">
    <citation type="submission" date="2019-05" db="EMBL/GenBank/DDBJ databases">
        <title>Genome sequence of Cellulomonas hominis strain CS1.</title>
        <authorList>
            <person name="Belmont J."/>
            <person name="Maclea K.S."/>
        </authorList>
    </citation>
    <scope>NUCLEOTIDE SEQUENCE [LARGE SCALE GENOMIC DNA]</scope>
    <source>
        <strain evidence="2 3">CS1</strain>
    </source>
</reference>
<feature type="domain" description="STAS" evidence="1">
    <location>
        <begin position="11"/>
        <end position="119"/>
    </location>
</feature>
<evidence type="ECO:0000313" key="3">
    <source>
        <dbReference type="Proteomes" id="UP000308121"/>
    </source>
</evidence>
<dbReference type="Proteomes" id="UP000308121">
    <property type="component" value="Unassembled WGS sequence"/>
</dbReference>
<dbReference type="PROSITE" id="PS50801">
    <property type="entry name" value="STAS"/>
    <property type="match status" value="1"/>
</dbReference>
<dbReference type="SUPFAM" id="SSF52091">
    <property type="entry name" value="SpoIIaa-like"/>
    <property type="match status" value="1"/>
</dbReference>
<accession>A0A7Z8JXF6</accession>
<dbReference type="CDD" id="cd07043">
    <property type="entry name" value="STAS_anti-anti-sigma_factors"/>
    <property type="match status" value="1"/>
</dbReference>
<dbReference type="OrthoDB" id="5145734at2"/>
<protein>
    <submittedName>
        <fullName evidence="2">STAS domain-containing protein</fullName>
    </submittedName>
</protein>
<evidence type="ECO:0000259" key="1">
    <source>
        <dbReference type="PROSITE" id="PS50801"/>
    </source>
</evidence>
<dbReference type="RefSeq" id="WP_154730239.1">
    <property type="nucleotide sequence ID" value="NZ_SZYE01000124.1"/>
</dbReference>